<gene>
    <name evidence="1" type="ORF">Thini_3723</name>
</gene>
<dbReference type="InterPro" id="IPR025048">
    <property type="entry name" value="DUF3987"/>
</dbReference>
<dbReference type="OrthoDB" id="784829at2"/>
<name>A0A656HL41_THINJ</name>
<evidence type="ECO:0000313" key="1">
    <source>
        <dbReference type="EMBL" id="EIJ36226.1"/>
    </source>
</evidence>
<dbReference type="EMBL" id="JH651384">
    <property type="protein sequence ID" value="EIJ36226.1"/>
    <property type="molecule type" value="Genomic_DNA"/>
</dbReference>
<reference evidence="2" key="1">
    <citation type="journal article" date="2011" name="Stand. Genomic Sci.">
        <title>Genome sequence of the filamentous, gliding Thiothrix nivea neotype strain (JP2(T)).</title>
        <authorList>
            <person name="Lapidus A."/>
            <person name="Nolan M."/>
            <person name="Lucas S."/>
            <person name="Glavina Del Rio T."/>
            <person name="Tice H."/>
            <person name="Cheng J.F."/>
            <person name="Tapia R."/>
            <person name="Han C."/>
            <person name="Goodwin L."/>
            <person name="Pitluck S."/>
            <person name="Liolios K."/>
            <person name="Pagani I."/>
            <person name="Ivanova N."/>
            <person name="Huntemann M."/>
            <person name="Mavromatis K."/>
            <person name="Mikhailova N."/>
            <person name="Pati A."/>
            <person name="Chen A."/>
            <person name="Palaniappan K."/>
            <person name="Land M."/>
            <person name="Brambilla E.M."/>
            <person name="Rohde M."/>
            <person name="Abt B."/>
            <person name="Verbarg S."/>
            <person name="Goker M."/>
            <person name="Bristow J."/>
            <person name="Eisen J.A."/>
            <person name="Markowitz V."/>
            <person name="Hugenholtz P."/>
            <person name="Kyrpides N.C."/>
            <person name="Klenk H.P."/>
            <person name="Woyke T."/>
        </authorList>
    </citation>
    <scope>NUCLEOTIDE SEQUENCE [LARGE SCALE GENOMIC DNA]</scope>
    <source>
        <strain evidence="2">ATCC 35100 / DSM 5205 / JP2</strain>
    </source>
</reference>
<dbReference type="Pfam" id="PF13148">
    <property type="entry name" value="DUF3987"/>
    <property type="match status" value="1"/>
</dbReference>
<dbReference type="RefSeq" id="WP_002710107.1">
    <property type="nucleotide sequence ID" value="NZ_JH651384.1"/>
</dbReference>
<dbReference type="AlphaFoldDB" id="A0A656HL41"/>
<dbReference type="Proteomes" id="UP000005317">
    <property type="component" value="Unassembled WGS sequence"/>
</dbReference>
<evidence type="ECO:0008006" key="3">
    <source>
        <dbReference type="Google" id="ProtNLM"/>
    </source>
</evidence>
<sequence>MKPAHSLEVLPFIRTEQAGTDFPAPQKLPSDLPAVHRLDYDWLPPLVRGYVQDVSERMNCPPDYVAVSVLAGLATVIGRKIGVRPQENTDWTETANLWALVIGRPGVMKSPSMSAALKPLKALIARANAEHQQNAAQHKADALVRDMRAKAAQAQAQKTLLKDPNAALDVSAFMAEDMEAPTPKRYMVQDTTPEALLEVLRTNDNGVMVYRDELVGLLKGMEREDRAEQRALFLTGWNGNDSFTSDRITRGLNLHVEAVTISMLGATQPGKIASYVNQAIKGGDGDDGLLQRFSLAVWPDLQDYKEVDRQPDREKAREINHLFSYLDELQSQEVDAEQDTDHEGNPDGLPYLRFDAEAIEIFRDWRHDLERRLRSDELHPAFESHLSKYRKMVPALALILHLATKGRGKIGRRPLLMALSLAGYFESHANRLYASVNMPEVTAAKAILSKVKAGNLPEQFTARDIYRKQWSGLGNKSDIETGLDMLTDYGWLIDSEELTGGRPKTTYALNPRAA</sequence>
<accession>A0A656HL41</accession>
<evidence type="ECO:0000313" key="2">
    <source>
        <dbReference type="Proteomes" id="UP000005317"/>
    </source>
</evidence>
<keyword evidence="2" id="KW-1185">Reference proteome</keyword>
<protein>
    <recommendedName>
        <fullName evidence="3">DUF3987 domain-containing protein</fullName>
    </recommendedName>
</protein>
<proteinExistence type="predicted"/>
<organism evidence="1 2">
    <name type="scientific">Thiothrix nivea (strain ATCC 35100 / DSM 5205 / JP2)</name>
    <dbReference type="NCBI Taxonomy" id="870187"/>
    <lineage>
        <taxon>Bacteria</taxon>
        <taxon>Pseudomonadati</taxon>
        <taxon>Pseudomonadota</taxon>
        <taxon>Gammaproteobacteria</taxon>
        <taxon>Thiotrichales</taxon>
        <taxon>Thiotrichaceae</taxon>
        <taxon>Thiothrix</taxon>
    </lineage>
</organism>